<evidence type="ECO:0000313" key="2">
    <source>
        <dbReference type="Proteomes" id="UP000689195"/>
    </source>
</evidence>
<accession>A0A8S1YLG5</accession>
<dbReference type="AlphaFoldDB" id="A0A8S1YLG5"/>
<reference evidence="1" key="1">
    <citation type="submission" date="2021-01" db="EMBL/GenBank/DDBJ databases">
        <authorList>
            <consortium name="Genoscope - CEA"/>
            <person name="William W."/>
        </authorList>
    </citation>
    <scope>NUCLEOTIDE SEQUENCE</scope>
</reference>
<proteinExistence type="predicted"/>
<keyword evidence="2" id="KW-1185">Reference proteome</keyword>
<dbReference type="EMBL" id="CAJJDO010000209">
    <property type="protein sequence ID" value="CAD8214358.1"/>
    <property type="molecule type" value="Genomic_DNA"/>
</dbReference>
<sequence>MDLLIQNQVLPQIFLYTLQKYHDILNYFFFLQLVDSNYFIRYQTSLIRLFYLYIIDKQKCSEILMTKNMYQVIKVIFLQIWKLIQDYIFIQEIHLHLQLISQRLQGKSHQTYHIHNVTQFYCYFILYSNYTNKIFQLLFQLHNIFHIQIRVMKYFSILDRIQIVCHKQMKNFHILKIFYYKSFSTQFDSNYLGIFVLFEDLFTNKHIQIKQNLLGNLLKFIGYQIID</sequence>
<name>A0A8S1YLG5_9CILI</name>
<comment type="caution">
    <text evidence="1">The sequence shown here is derived from an EMBL/GenBank/DDBJ whole genome shotgun (WGS) entry which is preliminary data.</text>
</comment>
<protein>
    <submittedName>
        <fullName evidence="1">Uncharacterized protein</fullName>
    </submittedName>
</protein>
<dbReference type="Proteomes" id="UP000689195">
    <property type="component" value="Unassembled WGS sequence"/>
</dbReference>
<organism evidence="1 2">
    <name type="scientific">Paramecium pentaurelia</name>
    <dbReference type="NCBI Taxonomy" id="43138"/>
    <lineage>
        <taxon>Eukaryota</taxon>
        <taxon>Sar</taxon>
        <taxon>Alveolata</taxon>
        <taxon>Ciliophora</taxon>
        <taxon>Intramacronucleata</taxon>
        <taxon>Oligohymenophorea</taxon>
        <taxon>Peniculida</taxon>
        <taxon>Parameciidae</taxon>
        <taxon>Paramecium</taxon>
    </lineage>
</organism>
<gene>
    <name evidence="1" type="ORF">PPENT_87.1.T2090001</name>
</gene>
<evidence type="ECO:0000313" key="1">
    <source>
        <dbReference type="EMBL" id="CAD8214358.1"/>
    </source>
</evidence>